<dbReference type="PRINTS" id="PR00377">
    <property type="entry name" value="IMPHPHTASES"/>
</dbReference>
<evidence type="ECO:0000256" key="6">
    <source>
        <dbReference type="ARBA" id="ARBA00022723"/>
    </source>
</evidence>
<feature type="binding site" evidence="12">
    <location>
        <position position="69"/>
    </location>
    <ligand>
        <name>Mg(2+)</name>
        <dbReference type="ChEBI" id="CHEBI:18420"/>
        <label>1</label>
        <note>catalytic</note>
    </ligand>
</feature>
<keyword evidence="7" id="KW-0378">Hydrolase</keyword>
<dbReference type="FunFam" id="3.30.540.10:FF:000030">
    <property type="entry name" value="Inositol monophosphatase"/>
    <property type="match status" value="1"/>
</dbReference>
<evidence type="ECO:0000256" key="2">
    <source>
        <dbReference type="ARBA" id="ARBA00004970"/>
    </source>
</evidence>
<dbReference type="InterPro" id="IPR011809">
    <property type="entry name" value="His_9_proposed"/>
</dbReference>
<feature type="binding site" evidence="12">
    <location>
        <position position="88"/>
    </location>
    <ligand>
        <name>Mg(2+)</name>
        <dbReference type="ChEBI" id="CHEBI:18420"/>
        <label>1</label>
        <note>catalytic</note>
    </ligand>
</feature>
<protein>
    <recommendedName>
        <fullName evidence="4 11">Histidinol-phosphatase</fullName>
        <ecNumber evidence="4 11">3.1.3.15</ecNumber>
    </recommendedName>
</protein>
<evidence type="ECO:0000256" key="4">
    <source>
        <dbReference type="ARBA" id="ARBA00013085"/>
    </source>
</evidence>
<keyword evidence="14" id="KW-1185">Reference proteome</keyword>
<evidence type="ECO:0000256" key="8">
    <source>
        <dbReference type="ARBA" id="ARBA00022842"/>
    </source>
</evidence>
<dbReference type="CDD" id="cd01641">
    <property type="entry name" value="Bacterial_IMPase_like_1"/>
    <property type="match status" value="1"/>
</dbReference>
<dbReference type="EMBL" id="AP023361">
    <property type="protein sequence ID" value="BCJ89791.1"/>
    <property type="molecule type" value="Genomic_DNA"/>
</dbReference>
<comment type="similarity">
    <text evidence="3">Belongs to the inositol monophosphatase superfamily.</text>
</comment>
<dbReference type="GO" id="GO:0004401">
    <property type="term" value="F:histidinol-phosphatase activity"/>
    <property type="evidence" value="ECO:0007669"/>
    <property type="project" value="UniProtKB-UniRule"/>
</dbReference>
<evidence type="ECO:0000256" key="7">
    <source>
        <dbReference type="ARBA" id="ARBA00022801"/>
    </source>
</evidence>
<feature type="binding site" evidence="12">
    <location>
        <position position="85"/>
    </location>
    <ligand>
        <name>Mg(2+)</name>
        <dbReference type="ChEBI" id="CHEBI:18420"/>
        <label>1</label>
        <note>catalytic</note>
    </ligand>
</feature>
<dbReference type="AlphaFoldDB" id="A0A6S6QRX8"/>
<dbReference type="InterPro" id="IPR000760">
    <property type="entry name" value="Inositol_monophosphatase-like"/>
</dbReference>
<evidence type="ECO:0000256" key="12">
    <source>
        <dbReference type="PIRSR" id="PIRSR600760-2"/>
    </source>
</evidence>
<dbReference type="SUPFAM" id="SSF56655">
    <property type="entry name" value="Carbohydrate phosphatase"/>
    <property type="match status" value="1"/>
</dbReference>
<dbReference type="Gene3D" id="3.40.190.80">
    <property type="match status" value="1"/>
</dbReference>
<keyword evidence="8 12" id="KW-0460">Magnesium</keyword>
<keyword evidence="9" id="KW-0368">Histidine biosynthesis</keyword>
<dbReference type="KEGG" id="tso:IZ6_05260"/>
<accession>A0A6S6QRX8</accession>
<dbReference type="PANTHER" id="PTHR43200">
    <property type="entry name" value="PHOSPHATASE"/>
    <property type="match status" value="1"/>
</dbReference>
<dbReference type="Pfam" id="PF00459">
    <property type="entry name" value="Inositol_P"/>
    <property type="match status" value="1"/>
</dbReference>
<dbReference type="GO" id="GO:0000105">
    <property type="term" value="P:L-histidine biosynthetic process"/>
    <property type="evidence" value="ECO:0007669"/>
    <property type="project" value="UniProtKB-UniRule"/>
</dbReference>
<evidence type="ECO:0000313" key="14">
    <source>
        <dbReference type="Proteomes" id="UP000515317"/>
    </source>
</evidence>
<evidence type="ECO:0000256" key="3">
    <source>
        <dbReference type="ARBA" id="ARBA00009759"/>
    </source>
</evidence>
<evidence type="ECO:0000256" key="5">
    <source>
        <dbReference type="ARBA" id="ARBA00022605"/>
    </source>
</evidence>
<dbReference type="NCBIfam" id="TIGR02067">
    <property type="entry name" value="his_9_HisN"/>
    <property type="match status" value="1"/>
</dbReference>
<reference evidence="13 14" key="1">
    <citation type="submission" date="2020-08" db="EMBL/GenBank/DDBJ databases">
        <title>Genome sequence of Rhizobiales bacterium strain IZ6.</title>
        <authorList>
            <person name="Nakai R."/>
            <person name="Naganuma T."/>
        </authorList>
    </citation>
    <scope>NUCLEOTIDE SEQUENCE [LARGE SCALE GENOMIC DNA]</scope>
    <source>
        <strain evidence="13 14">IZ6</strain>
    </source>
</reference>
<gene>
    <name evidence="13" type="ORF">IZ6_05260</name>
</gene>
<name>A0A6S6QRX8_9HYPH</name>
<dbReference type="InterPro" id="IPR051090">
    <property type="entry name" value="Inositol_monoP_superfamily"/>
</dbReference>
<dbReference type="Proteomes" id="UP000515317">
    <property type="component" value="Chromosome"/>
</dbReference>
<comment type="pathway">
    <text evidence="2">Amino-acid biosynthesis; L-histidine biosynthesis; L-histidine from 5-phospho-alpha-D-ribose 1-diphosphate: step 8/9.</text>
</comment>
<dbReference type="EC" id="3.1.3.15" evidence="4 11"/>
<evidence type="ECO:0000256" key="1">
    <source>
        <dbReference type="ARBA" id="ARBA00001946"/>
    </source>
</evidence>
<dbReference type="UniPathway" id="UPA00031">
    <property type="reaction ID" value="UER00013"/>
</dbReference>
<feature type="binding site" evidence="12">
    <location>
        <position position="87"/>
    </location>
    <ligand>
        <name>Mg(2+)</name>
        <dbReference type="ChEBI" id="CHEBI:18420"/>
        <label>1</label>
        <note>catalytic</note>
    </ligand>
</feature>
<organism evidence="13 14">
    <name type="scientific">Terrihabitans soli</name>
    <dbReference type="NCBI Taxonomy" id="708113"/>
    <lineage>
        <taxon>Bacteria</taxon>
        <taxon>Pseudomonadati</taxon>
        <taxon>Pseudomonadota</taxon>
        <taxon>Alphaproteobacteria</taxon>
        <taxon>Hyphomicrobiales</taxon>
        <taxon>Terrihabitans</taxon>
    </lineage>
</organism>
<dbReference type="RefSeq" id="WP_222876474.1">
    <property type="nucleotide sequence ID" value="NZ_AP023361.1"/>
</dbReference>
<proteinExistence type="inferred from homology"/>
<dbReference type="PROSITE" id="PS00629">
    <property type="entry name" value="IMP_1"/>
    <property type="match status" value="1"/>
</dbReference>
<keyword evidence="6 12" id="KW-0479">Metal-binding</keyword>
<keyword evidence="5" id="KW-0028">Amino-acid biosynthesis</keyword>
<dbReference type="PANTHER" id="PTHR43200:SF6">
    <property type="entry name" value="3'(2'),5'-BISPHOSPHATE NUCLEOTIDASE"/>
    <property type="match status" value="1"/>
</dbReference>
<evidence type="ECO:0000256" key="11">
    <source>
        <dbReference type="NCBIfam" id="TIGR02067"/>
    </source>
</evidence>
<sequence length="261" mass="27858">MTAVDFEAFVDRLATVAGEAVMPFFRTTIGVENKGGKSFDPVTAADHAGEAAMRQLIKATFPSHGIVGEEFGNESEDADYVWVLDPIDGTRGFITGLPTWGTLIGLMKNGAPVYGVMSQPFTKERFLGDGGAARYRGPLGDRKLRVRSCTKLEDAIMSSTSPRIFQGKDLAAFEAMEAATRHTRYGGDCYAYCMLAAGQIDIIVESELKPYDIVALIPIVEGAGGIITDWEGGPAHKGGRVIAAGDRRVHAAALELLAAKA</sequence>
<evidence type="ECO:0000256" key="10">
    <source>
        <dbReference type="ARBA" id="ARBA00049158"/>
    </source>
</evidence>
<comment type="cofactor">
    <cofactor evidence="1 12">
        <name>Mg(2+)</name>
        <dbReference type="ChEBI" id="CHEBI:18420"/>
    </cofactor>
</comment>
<feature type="binding site" evidence="12">
    <location>
        <position position="212"/>
    </location>
    <ligand>
        <name>Mg(2+)</name>
        <dbReference type="ChEBI" id="CHEBI:18420"/>
        <label>1</label>
        <note>catalytic</note>
    </ligand>
</feature>
<comment type="catalytic activity">
    <reaction evidence="10">
        <text>L-histidinol phosphate + H2O = L-histidinol + phosphate</text>
        <dbReference type="Rhea" id="RHEA:14465"/>
        <dbReference type="ChEBI" id="CHEBI:15377"/>
        <dbReference type="ChEBI" id="CHEBI:43474"/>
        <dbReference type="ChEBI" id="CHEBI:57699"/>
        <dbReference type="ChEBI" id="CHEBI:57980"/>
        <dbReference type="EC" id="3.1.3.15"/>
    </reaction>
</comment>
<dbReference type="GO" id="GO:0046872">
    <property type="term" value="F:metal ion binding"/>
    <property type="evidence" value="ECO:0007669"/>
    <property type="project" value="UniProtKB-KW"/>
</dbReference>
<evidence type="ECO:0000256" key="9">
    <source>
        <dbReference type="ARBA" id="ARBA00023102"/>
    </source>
</evidence>
<evidence type="ECO:0000313" key="13">
    <source>
        <dbReference type="EMBL" id="BCJ89791.1"/>
    </source>
</evidence>
<dbReference type="InterPro" id="IPR020583">
    <property type="entry name" value="Inositol_monoP_metal-BS"/>
</dbReference>
<dbReference type="Gene3D" id="3.30.540.10">
    <property type="entry name" value="Fructose-1,6-Bisphosphatase, subunit A, domain 1"/>
    <property type="match status" value="1"/>
</dbReference>